<evidence type="ECO:0000256" key="6">
    <source>
        <dbReference type="RuleBase" id="RU362125"/>
    </source>
</evidence>
<dbReference type="EMBL" id="CP017077">
    <property type="protein sequence ID" value="AOR80509.1"/>
    <property type="molecule type" value="Genomic_DNA"/>
</dbReference>
<dbReference type="InterPro" id="IPR013786">
    <property type="entry name" value="AcylCoA_DH/ox_N"/>
</dbReference>
<dbReference type="GO" id="GO:0050660">
    <property type="term" value="F:flavin adenine dinucleotide binding"/>
    <property type="evidence" value="ECO:0007669"/>
    <property type="project" value="InterPro"/>
</dbReference>
<evidence type="ECO:0000313" key="10">
    <source>
        <dbReference type="EMBL" id="AOR80509.1"/>
    </source>
</evidence>
<dbReference type="Gene3D" id="1.20.140.10">
    <property type="entry name" value="Butyryl-CoA Dehydrogenase, subunit A, domain 3"/>
    <property type="match status" value="1"/>
</dbReference>
<comment type="similarity">
    <text evidence="2 6">Belongs to the acyl-CoA dehydrogenase family.</text>
</comment>
<dbReference type="InterPro" id="IPR036250">
    <property type="entry name" value="AcylCo_DH-like_C"/>
</dbReference>
<organism evidence="10 11">
    <name type="scientific">Novosphingobium resinovorum</name>
    <dbReference type="NCBI Taxonomy" id="158500"/>
    <lineage>
        <taxon>Bacteria</taxon>
        <taxon>Pseudomonadati</taxon>
        <taxon>Pseudomonadota</taxon>
        <taxon>Alphaproteobacteria</taxon>
        <taxon>Sphingomonadales</taxon>
        <taxon>Sphingomonadaceae</taxon>
        <taxon>Novosphingobium</taxon>
    </lineage>
</organism>
<evidence type="ECO:0000259" key="8">
    <source>
        <dbReference type="Pfam" id="PF02770"/>
    </source>
</evidence>
<dbReference type="AlphaFoldDB" id="A0A1D8AEG1"/>
<feature type="domain" description="Acyl-CoA dehydrogenase/oxidase C-terminal" evidence="7">
    <location>
        <begin position="235"/>
        <end position="385"/>
    </location>
</feature>
<sequence length="405" mass="43952">MDFSDTPSEAAFRAEARAWLAENAAEYAAPPPHPWGEAELVERARAWQRRKLEAGFAGITLPASVGGRGGSTMEALIFGEEEARYHIPTGPFLHVGVQMTVPALLAHARPDQVEDLAAPTLRGDVLWCQLYSEPSAGSDLAGIRTKAVREGDNWVVNGQKVWSSWAHHAHKAILLARTDATVPKHKGLTFFLLDMATPGIEIRPIRQITGQSEFNEVFLTDVVIPDSARLGAVSGGWGVSMATLMSERMIGDEAGESITFDDVFALAQRPGPSGRAPVEDGATREKLAQWYARGQGLAWYRYRLMTLMSKGGVPGPEAALAKLAFATKVQEMAAFAMELDDAAGVFAGPLNPHQRQSFEAYMFAITMRIAGGTDEILRNQIGERCLGLPGEPRVDKDKAFQDLVA</sequence>
<keyword evidence="3 6" id="KW-0285">Flavoprotein</keyword>
<dbReference type="InterPro" id="IPR052161">
    <property type="entry name" value="Mycobact_Acyl-CoA_DH"/>
</dbReference>
<dbReference type="RefSeq" id="WP_069709896.1">
    <property type="nucleotide sequence ID" value="NZ_CP017077.1"/>
</dbReference>
<dbReference type="OrthoDB" id="9780544at2"/>
<dbReference type="GO" id="GO:0005886">
    <property type="term" value="C:plasma membrane"/>
    <property type="evidence" value="ECO:0007669"/>
    <property type="project" value="TreeGrafter"/>
</dbReference>
<evidence type="ECO:0000256" key="2">
    <source>
        <dbReference type="ARBA" id="ARBA00009347"/>
    </source>
</evidence>
<dbReference type="PANTHER" id="PTHR43292">
    <property type="entry name" value="ACYL-COA DEHYDROGENASE"/>
    <property type="match status" value="1"/>
</dbReference>
<dbReference type="PANTHER" id="PTHR43292:SF4">
    <property type="entry name" value="ACYL-COA DEHYDROGENASE FADE34"/>
    <property type="match status" value="1"/>
</dbReference>
<dbReference type="InterPro" id="IPR006091">
    <property type="entry name" value="Acyl-CoA_Oxase/DH_mid-dom"/>
</dbReference>
<dbReference type="GO" id="GO:0016627">
    <property type="term" value="F:oxidoreductase activity, acting on the CH-CH group of donors"/>
    <property type="evidence" value="ECO:0007669"/>
    <property type="project" value="InterPro"/>
</dbReference>
<feature type="domain" description="Acyl-CoA oxidase/dehydrogenase middle" evidence="8">
    <location>
        <begin position="128"/>
        <end position="222"/>
    </location>
</feature>
<dbReference type="Proteomes" id="UP000094626">
    <property type="component" value="Plasmid pSA2"/>
</dbReference>
<dbReference type="InterPro" id="IPR037069">
    <property type="entry name" value="AcylCoA_DH/ox_N_sf"/>
</dbReference>
<keyword evidence="10" id="KW-0614">Plasmid</keyword>
<dbReference type="Pfam" id="PF02770">
    <property type="entry name" value="Acyl-CoA_dh_M"/>
    <property type="match status" value="1"/>
</dbReference>
<keyword evidence="11" id="KW-1185">Reference proteome</keyword>
<name>A0A1D8AEG1_9SPHN</name>
<evidence type="ECO:0000256" key="1">
    <source>
        <dbReference type="ARBA" id="ARBA00001974"/>
    </source>
</evidence>
<evidence type="ECO:0000313" key="11">
    <source>
        <dbReference type="Proteomes" id="UP000094626"/>
    </source>
</evidence>
<comment type="cofactor">
    <cofactor evidence="1 6">
        <name>FAD</name>
        <dbReference type="ChEBI" id="CHEBI:57692"/>
    </cofactor>
</comment>
<evidence type="ECO:0008006" key="12">
    <source>
        <dbReference type="Google" id="ProtNLM"/>
    </source>
</evidence>
<dbReference type="Gene3D" id="1.10.540.10">
    <property type="entry name" value="Acyl-CoA dehydrogenase/oxidase, N-terminal domain"/>
    <property type="match status" value="1"/>
</dbReference>
<proteinExistence type="inferred from homology"/>
<dbReference type="KEGG" id="nre:BES08_27025"/>
<feature type="domain" description="Acyl-CoA dehydrogenase/oxidase N-terminal" evidence="9">
    <location>
        <begin position="6"/>
        <end position="123"/>
    </location>
</feature>
<dbReference type="InterPro" id="IPR009100">
    <property type="entry name" value="AcylCoA_DH/oxidase_NM_dom_sf"/>
</dbReference>
<reference evidence="11" key="1">
    <citation type="journal article" date="2017" name="J. Biotechnol.">
        <title>Complete genome sequence of Novosphingobium resinovorum SA1, a versatile xenobiotic-degrading bacterium capable of utilizing sulfanilic acid.</title>
        <authorList>
            <person name="Hegedus B."/>
            <person name="Kos P.B."/>
            <person name="Balint B."/>
            <person name="Maroti G."/>
            <person name="Gan H.M."/>
            <person name="Perei K."/>
            <person name="Rakhely G."/>
        </authorList>
    </citation>
    <scope>NUCLEOTIDE SEQUENCE [LARGE SCALE GENOMIC DNA]</scope>
    <source>
        <strain evidence="11">SA1</strain>
    </source>
</reference>
<dbReference type="InterPro" id="IPR046373">
    <property type="entry name" value="Acyl-CoA_Oxase/DH_mid-dom_sf"/>
</dbReference>
<geneLocation type="plasmid" evidence="10 11">
    <name>pSA2</name>
</geneLocation>
<accession>A0A1D8AEG1</accession>
<dbReference type="InterPro" id="IPR009075">
    <property type="entry name" value="AcylCo_DH/oxidase_C"/>
</dbReference>
<gene>
    <name evidence="10" type="ORF">BES08_27025</name>
</gene>
<keyword evidence="5 6" id="KW-0560">Oxidoreductase</keyword>
<evidence type="ECO:0000259" key="9">
    <source>
        <dbReference type="Pfam" id="PF02771"/>
    </source>
</evidence>
<dbReference type="Pfam" id="PF00441">
    <property type="entry name" value="Acyl-CoA_dh_1"/>
    <property type="match status" value="1"/>
</dbReference>
<evidence type="ECO:0000256" key="3">
    <source>
        <dbReference type="ARBA" id="ARBA00022630"/>
    </source>
</evidence>
<dbReference type="Gene3D" id="2.40.110.10">
    <property type="entry name" value="Butyryl-CoA Dehydrogenase, subunit A, domain 2"/>
    <property type="match status" value="1"/>
</dbReference>
<keyword evidence="4 6" id="KW-0274">FAD</keyword>
<dbReference type="Pfam" id="PF02771">
    <property type="entry name" value="Acyl-CoA_dh_N"/>
    <property type="match status" value="1"/>
</dbReference>
<evidence type="ECO:0000256" key="4">
    <source>
        <dbReference type="ARBA" id="ARBA00022827"/>
    </source>
</evidence>
<dbReference type="SUPFAM" id="SSF56645">
    <property type="entry name" value="Acyl-CoA dehydrogenase NM domain-like"/>
    <property type="match status" value="1"/>
</dbReference>
<dbReference type="SUPFAM" id="SSF47203">
    <property type="entry name" value="Acyl-CoA dehydrogenase C-terminal domain-like"/>
    <property type="match status" value="1"/>
</dbReference>
<protein>
    <recommendedName>
        <fullName evidence="12">Acyl-CoA dehydrogenase</fullName>
    </recommendedName>
</protein>
<evidence type="ECO:0000259" key="7">
    <source>
        <dbReference type="Pfam" id="PF00441"/>
    </source>
</evidence>
<dbReference type="FunFam" id="2.40.110.10:FF:000011">
    <property type="entry name" value="Acyl-CoA dehydrogenase FadE34"/>
    <property type="match status" value="1"/>
</dbReference>
<evidence type="ECO:0000256" key="5">
    <source>
        <dbReference type="ARBA" id="ARBA00023002"/>
    </source>
</evidence>